<dbReference type="EMBL" id="BLAY01000095">
    <property type="protein sequence ID" value="GET40643.1"/>
    <property type="molecule type" value="Genomic_DNA"/>
</dbReference>
<dbReference type="AlphaFoldDB" id="A0AAV3XDQ6"/>
<comment type="caution">
    <text evidence="1">The sequence shown here is derived from an EMBL/GenBank/DDBJ whole genome shotgun (WGS) entry which is preliminary data.</text>
</comment>
<evidence type="ECO:0000313" key="2">
    <source>
        <dbReference type="Proteomes" id="UP001050975"/>
    </source>
</evidence>
<name>A0AAV3XDQ6_9CYAN</name>
<dbReference type="Proteomes" id="UP001050975">
    <property type="component" value="Unassembled WGS sequence"/>
</dbReference>
<sequence>MLYLAIERTRKRLKAKREPPRMDGMGWLQGFRKGDYVVEATQGAKTVCGWVSGDTEKQVSVSDQDWKRLGQFSKNSRPIDTTLKSTNCDYS</sequence>
<evidence type="ECO:0000313" key="1">
    <source>
        <dbReference type="EMBL" id="GET40643.1"/>
    </source>
</evidence>
<protein>
    <recommendedName>
        <fullName evidence="3">Transposase</fullName>
    </recommendedName>
</protein>
<gene>
    <name evidence="1" type="ORF">MiSe_54540</name>
</gene>
<accession>A0AAV3XDQ6</accession>
<reference evidence="1" key="1">
    <citation type="submission" date="2019-10" db="EMBL/GenBank/DDBJ databases">
        <title>Draft genome sequece of Microseira wollei NIES-4236.</title>
        <authorList>
            <person name="Yamaguchi H."/>
            <person name="Suzuki S."/>
            <person name="Kawachi M."/>
        </authorList>
    </citation>
    <scope>NUCLEOTIDE SEQUENCE</scope>
    <source>
        <strain evidence="1">NIES-4236</strain>
    </source>
</reference>
<keyword evidence="2" id="KW-1185">Reference proteome</keyword>
<evidence type="ECO:0008006" key="3">
    <source>
        <dbReference type="Google" id="ProtNLM"/>
    </source>
</evidence>
<proteinExistence type="predicted"/>
<organism evidence="1 2">
    <name type="scientific">Microseira wollei NIES-4236</name>
    <dbReference type="NCBI Taxonomy" id="2530354"/>
    <lineage>
        <taxon>Bacteria</taxon>
        <taxon>Bacillati</taxon>
        <taxon>Cyanobacteriota</taxon>
        <taxon>Cyanophyceae</taxon>
        <taxon>Oscillatoriophycideae</taxon>
        <taxon>Aerosakkonematales</taxon>
        <taxon>Aerosakkonemataceae</taxon>
        <taxon>Microseira</taxon>
    </lineage>
</organism>